<dbReference type="Pfam" id="PF01189">
    <property type="entry name" value="Methyltr_RsmB-F"/>
    <property type="match status" value="2"/>
</dbReference>
<dbReference type="InterPro" id="IPR029063">
    <property type="entry name" value="SAM-dependent_MTases_sf"/>
</dbReference>
<feature type="domain" description="SAM-dependent MTase RsmB/NOP-type" evidence="8">
    <location>
        <begin position="173"/>
        <end position="476"/>
    </location>
</feature>
<dbReference type="CDD" id="cd02440">
    <property type="entry name" value="AdoMet_MTases"/>
    <property type="match status" value="1"/>
</dbReference>
<feature type="binding site" evidence="6">
    <location>
        <position position="322"/>
    </location>
    <ligand>
        <name>S-adenosyl-L-methionine</name>
        <dbReference type="ChEBI" id="CHEBI:59789"/>
    </ligand>
</feature>
<dbReference type="InterPro" id="IPR049560">
    <property type="entry name" value="MeTrfase_RsmB-F_NOP2_cat"/>
</dbReference>
<gene>
    <name evidence="9" type="primary">NSUN5</name>
    <name evidence="9" type="ORF">TSPGSL018_2169</name>
</gene>
<evidence type="ECO:0000256" key="2">
    <source>
        <dbReference type="ARBA" id="ARBA00022679"/>
    </source>
</evidence>
<dbReference type="PANTHER" id="PTHR22807:SF4">
    <property type="entry name" value="28S RRNA (CYTOSINE-C(5))-METHYLTRANSFERASE"/>
    <property type="match status" value="1"/>
</dbReference>
<reference evidence="9" key="1">
    <citation type="submission" date="2014-05" db="EMBL/GenBank/DDBJ databases">
        <title>The transcriptome of the halophilic microalga Tetraselmis sp. GSL018 isolated from the Great Salt Lake, Utah.</title>
        <authorList>
            <person name="Jinkerson R.E."/>
            <person name="D'Adamo S."/>
            <person name="Posewitz M.C."/>
        </authorList>
    </citation>
    <scope>NUCLEOTIDE SEQUENCE</scope>
    <source>
        <strain evidence="9">GSL018</strain>
    </source>
</reference>
<evidence type="ECO:0000313" key="9">
    <source>
        <dbReference type="EMBL" id="JAC71326.1"/>
    </source>
</evidence>
<feature type="compositionally biased region" description="Basic residues" evidence="7">
    <location>
        <begin position="25"/>
        <end position="35"/>
    </location>
</feature>
<evidence type="ECO:0000256" key="3">
    <source>
        <dbReference type="ARBA" id="ARBA00022691"/>
    </source>
</evidence>
<feature type="region of interest" description="Disordered" evidence="7">
    <location>
        <begin position="478"/>
        <end position="527"/>
    </location>
</feature>
<evidence type="ECO:0000256" key="1">
    <source>
        <dbReference type="ARBA" id="ARBA00022603"/>
    </source>
</evidence>
<sequence length="527" mass="57222">MSSSQQRTRKRSGVPNSVVEVDRSKRAKKPKHKSVLKRGRYWSLASPVQKQAAEALKQLFKAHAKRKEGVSIKSLTLAPNVVAKKATFAVTQETLRYLPVIKSIVEDSELLKENERLEPEAAYVLTYDLLLGQGCKPHGGAERAVLARKAALQSALARRMAQAKVTEPQQLLAKPLTASPRPRAARVNTLHSTVPEALQALREPQGGSGRAAFKDVRVHDLLPDVLLFPEGTDLHDHPLVLGGTLVLQSVSSCMPAHALSPEPGWRCVDCCAAPGNKTTHVAALLRGTGSVLAFDRDAARLERLRENVRTAGAANVVARAGDFLATDPESGEFAEVQGVILDPSCSGSGLALTRGDNLVSAALGEGGGADRAAQEADKGRVEMLARFQEAALRHALRFPRLRRLVYSTCSVHSRENEEVVSAVLKEAAARGLRLADPFPGWPRRGLPVFDGAEKLVRVDPYEDGTDGFFVALFERAEPSGRADRPAVPEEGSADEKKREKRKRKRERQRARKRLQAAAEPSPENGSS</sequence>
<keyword evidence="3 6" id="KW-0949">S-adenosyl-L-methionine</keyword>
<feature type="compositionally biased region" description="Basic and acidic residues" evidence="7">
    <location>
        <begin position="478"/>
        <end position="497"/>
    </location>
</feature>
<dbReference type="PRINTS" id="PR02008">
    <property type="entry name" value="RCMTFAMILY"/>
</dbReference>
<dbReference type="PROSITE" id="PS51686">
    <property type="entry name" value="SAM_MT_RSMB_NOP"/>
    <property type="match status" value="1"/>
</dbReference>
<keyword evidence="4 6" id="KW-0694">RNA-binding</keyword>
<feature type="binding site" evidence="6">
    <location>
        <begin position="271"/>
        <end position="277"/>
    </location>
    <ligand>
        <name>S-adenosyl-L-methionine</name>
        <dbReference type="ChEBI" id="CHEBI:59789"/>
    </ligand>
</feature>
<dbReference type="PANTHER" id="PTHR22807">
    <property type="entry name" value="NOP2 YEAST -RELATED NOL1/NOP2/FMU SUN DOMAIN-CONTAINING"/>
    <property type="match status" value="1"/>
</dbReference>
<organism evidence="9">
    <name type="scientific">Tetraselmis sp. GSL018</name>
    <dbReference type="NCBI Taxonomy" id="582737"/>
    <lineage>
        <taxon>Eukaryota</taxon>
        <taxon>Viridiplantae</taxon>
        <taxon>Chlorophyta</taxon>
        <taxon>core chlorophytes</taxon>
        <taxon>Chlorodendrophyceae</taxon>
        <taxon>Chlorodendrales</taxon>
        <taxon>Chlorodendraceae</taxon>
        <taxon>Tetraselmis</taxon>
    </lineage>
</organism>
<dbReference type="AlphaFoldDB" id="A0A061RLC0"/>
<evidence type="ECO:0000256" key="7">
    <source>
        <dbReference type="SAM" id="MobiDB-lite"/>
    </source>
</evidence>
<evidence type="ECO:0000256" key="6">
    <source>
        <dbReference type="PROSITE-ProRule" id="PRU01023"/>
    </source>
</evidence>
<evidence type="ECO:0000256" key="4">
    <source>
        <dbReference type="ARBA" id="ARBA00022884"/>
    </source>
</evidence>
<dbReference type="Pfam" id="PF21148">
    <property type="entry name" value="NSUN5_fdxn-like"/>
    <property type="match status" value="1"/>
</dbReference>
<dbReference type="GO" id="GO:0003723">
    <property type="term" value="F:RNA binding"/>
    <property type="evidence" value="ECO:0007669"/>
    <property type="project" value="UniProtKB-UniRule"/>
</dbReference>
<comment type="similarity">
    <text evidence="6">Belongs to the class I-like SAM-binding methyltransferase superfamily. RsmB/NOP family.</text>
</comment>
<dbReference type="InterPro" id="IPR001678">
    <property type="entry name" value="MeTrfase_RsmB-F_NOP2_dom"/>
</dbReference>
<dbReference type="GO" id="GO:0008173">
    <property type="term" value="F:RNA methyltransferase activity"/>
    <property type="evidence" value="ECO:0007669"/>
    <property type="project" value="InterPro"/>
</dbReference>
<comment type="catalytic activity">
    <reaction evidence="5">
        <text>a cytidine in 25S rRNA + S-adenosyl-L-methionine = a 5-methylcytidine in 25S rRNA + S-adenosyl-L-homocysteine + H(+)</text>
        <dbReference type="Rhea" id="RHEA:47780"/>
        <dbReference type="Rhea" id="RHEA-COMP:11911"/>
        <dbReference type="Rhea" id="RHEA-COMP:11912"/>
        <dbReference type="ChEBI" id="CHEBI:15378"/>
        <dbReference type="ChEBI" id="CHEBI:57856"/>
        <dbReference type="ChEBI" id="CHEBI:59789"/>
        <dbReference type="ChEBI" id="CHEBI:74483"/>
        <dbReference type="ChEBI" id="CHEBI:82748"/>
    </reaction>
</comment>
<feature type="region of interest" description="Disordered" evidence="7">
    <location>
        <begin position="1"/>
        <end position="35"/>
    </location>
</feature>
<dbReference type="EMBL" id="GBEZ01014776">
    <property type="protein sequence ID" value="JAC71326.1"/>
    <property type="molecule type" value="Transcribed_RNA"/>
</dbReference>
<keyword evidence="1 6" id="KW-0489">Methyltransferase</keyword>
<accession>A0A061RLC0</accession>
<dbReference type="InterPro" id="IPR049561">
    <property type="entry name" value="NSUN5_7_fdxn-like"/>
</dbReference>
<feature type="compositionally biased region" description="Basic residues" evidence="7">
    <location>
        <begin position="498"/>
        <end position="514"/>
    </location>
</feature>
<feature type="binding site" evidence="6">
    <location>
        <position position="295"/>
    </location>
    <ligand>
        <name>S-adenosyl-L-methionine</name>
        <dbReference type="ChEBI" id="CHEBI:59789"/>
    </ligand>
</feature>
<protein>
    <submittedName>
        <fullName evidence="9">Putative methyltransferase</fullName>
    </submittedName>
</protein>
<name>A0A061RLC0_9CHLO</name>
<evidence type="ECO:0000259" key="8">
    <source>
        <dbReference type="PROSITE" id="PS51686"/>
    </source>
</evidence>
<dbReference type="InterPro" id="IPR023267">
    <property type="entry name" value="RCMT"/>
</dbReference>
<dbReference type="GO" id="GO:0005730">
    <property type="term" value="C:nucleolus"/>
    <property type="evidence" value="ECO:0007669"/>
    <property type="project" value="TreeGrafter"/>
</dbReference>
<dbReference type="SUPFAM" id="SSF53335">
    <property type="entry name" value="S-adenosyl-L-methionine-dependent methyltransferases"/>
    <property type="match status" value="1"/>
</dbReference>
<dbReference type="GO" id="GO:0070475">
    <property type="term" value="P:rRNA base methylation"/>
    <property type="evidence" value="ECO:0007669"/>
    <property type="project" value="TreeGrafter"/>
</dbReference>
<dbReference type="Gene3D" id="3.40.50.150">
    <property type="entry name" value="Vaccinia Virus protein VP39"/>
    <property type="match status" value="1"/>
</dbReference>
<feature type="active site" description="Nucleophile" evidence="6">
    <location>
        <position position="409"/>
    </location>
</feature>
<dbReference type="FunFam" id="3.40.50.150:FF:000164">
    <property type="entry name" value="Methyltransferase NSUN5, putative"/>
    <property type="match status" value="1"/>
</dbReference>
<dbReference type="Gene3D" id="3.30.70.1170">
    <property type="entry name" value="Sun protein, domain 3"/>
    <property type="match status" value="1"/>
</dbReference>
<evidence type="ECO:0000256" key="5">
    <source>
        <dbReference type="ARBA" id="ARBA00053002"/>
    </source>
</evidence>
<feature type="binding site" evidence="6">
    <location>
        <position position="342"/>
    </location>
    <ligand>
        <name>S-adenosyl-L-methionine</name>
        <dbReference type="ChEBI" id="CHEBI:59789"/>
    </ligand>
</feature>
<dbReference type="Pfam" id="PF21153">
    <property type="entry name" value="NSUN5_N"/>
    <property type="match status" value="1"/>
</dbReference>
<dbReference type="InterPro" id="IPR048889">
    <property type="entry name" value="NSUN5_RCM1_N"/>
</dbReference>
<keyword evidence="2 6" id="KW-0808">Transferase</keyword>
<proteinExistence type="inferred from homology"/>